<evidence type="ECO:0000313" key="3">
    <source>
        <dbReference type="EMBL" id="KAK0638573.1"/>
    </source>
</evidence>
<feature type="compositionally biased region" description="Polar residues" evidence="1">
    <location>
        <begin position="16"/>
        <end position="25"/>
    </location>
</feature>
<dbReference type="Proteomes" id="UP001174936">
    <property type="component" value="Unassembled WGS sequence"/>
</dbReference>
<evidence type="ECO:0000313" key="4">
    <source>
        <dbReference type="Proteomes" id="UP001174936"/>
    </source>
</evidence>
<feature type="transmembrane region" description="Helical" evidence="2">
    <location>
        <begin position="162"/>
        <end position="188"/>
    </location>
</feature>
<feature type="transmembrane region" description="Helical" evidence="2">
    <location>
        <begin position="77"/>
        <end position="101"/>
    </location>
</feature>
<reference evidence="3" key="1">
    <citation type="submission" date="2023-06" db="EMBL/GenBank/DDBJ databases">
        <title>Genome-scale phylogeny and comparative genomics of the fungal order Sordariales.</title>
        <authorList>
            <consortium name="Lawrence Berkeley National Laboratory"/>
            <person name="Hensen N."/>
            <person name="Bonometti L."/>
            <person name="Westerberg I."/>
            <person name="Brannstrom I.O."/>
            <person name="Guillou S."/>
            <person name="Cros-Aarteil S."/>
            <person name="Calhoun S."/>
            <person name="Haridas S."/>
            <person name="Kuo A."/>
            <person name="Mondo S."/>
            <person name="Pangilinan J."/>
            <person name="Riley R."/>
            <person name="Labutti K."/>
            <person name="Andreopoulos B."/>
            <person name="Lipzen A."/>
            <person name="Chen C."/>
            <person name="Yanf M."/>
            <person name="Daum C."/>
            <person name="Ng V."/>
            <person name="Clum A."/>
            <person name="Steindorff A."/>
            <person name="Ohm R."/>
            <person name="Martin F."/>
            <person name="Silar P."/>
            <person name="Natvig D."/>
            <person name="Lalanne C."/>
            <person name="Gautier V."/>
            <person name="Ament-Velasquez S.L."/>
            <person name="Kruys A."/>
            <person name="Hutchinson M.I."/>
            <person name="Powell A.J."/>
            <person name="Barry K."/>
            <person name="Miller A.N."/>
            <person name="Grigoriev I.V."/>
            <person name="Debuchy R."/>
            <person name="Gladieux P."/>
            <person name="Thoren M.H."/>
            <person name="Johannesson H."/>
        </authorList>
    </citation>
    <scope>NUCLEOTIDE SEQUENCE</scope>
    <source>
        <strain evidence="3">SMH2532-1</strain>
    </source>
</reference>
<dbReference type="EMBL" id="JAULSV010000007">
    <property type="protein sequence ID" value="KAK0638573.1"/>
    <property type="molecule type" value="Genomic_DNA"/>
</dbReference>
<keyword evidence="4" id="KW-1185">Reference proteome</keyword>
<keyword evidence="2" id="KW-1133">Transmembrane helix</keyword>
<dbReference type="AlphaFoldDB" id="A0AA40CIC0"/>
<accession>A0AA40CIC0</accession>
<proteinExistence type="predicted"/>
<name>A0AA40CIC0_9PEZI</name>
<feature type="transmembrane region" description="Helical" evidence="2">
    <location>
        <begin position="43"/>
        <end position="65"/>
    </location>
</feature>
<comment type="caution">
    <text evidence="3">The sequence shown here is derived from an EMBL/GenBank/DDBJ whole genome shotgun (WGS) entry which is preliminary data.</text>
</comment>
<protein>
    <submittedName>
        <fullName evidence="3">Uncharacterized protein</fullName>
    </submittedName>
</protein>
<gene>
    <name evidence="3" type="ORF">B0T16DRAFT_462341</name>
</gene>
<evidence type="ECO:0000256" key="2">
    <source>
        <dbReference type="SAM" id="Phobius"/>
    </source>
</evidence>
<evidence type="ECO:0000256" key="1">
    <source>
        <dbReference type="SAM" id="MobiDB-lite"/>
    </source>
</evidence>
<sequence>MVNTNAYNPKPAGELESTNSATQHEQALGRPPLTYPYRRGLSCLLRGLFGTFSTAVIAISVWLLTSDGLGEKVPRKTFAAPIATAALSMLINYFALISAILRRYGPLGHWRWMMALDPIPAALGLWAFVVFGYNIKGDVIAKDEVDWRGKKVEDYKPMLRELVAVLALVVAIFHLVATLGGLVGLFLVSRRRKAYEAGGRVGPGSKLFAWADPERSGKVEHTGYPAPN</sequence>
<feature type="transmembrane region" description="Helical" evidence="2">
    <location>
        <begin position="113"/>
        <end position="135"/>
    </location>
</feature>
<keyword evidence="2" id="KW-0812">Transmembrane</keyword>
<keyword evidence="2" id="KW-0472">Membrane</keyword>
<organism evidence="3 4">
    <name type="scientific">Cercophora newfieldiana</name>
    <dbReference type="NCBI Taxonomy" id="92897"/>
    <lineage>
        <taxon>Eukaryota</taxon>
        <taxon>Fungi</taxon>
        <taxon>Dikarya</taxon>
        <taxon>Ascomycota</taxon>
        <taxon>Pezizomycotina</taxon>
        <taxon>Sordariomycetes</taxon>
        <taxon>Sordariomycetidae</taxon>
        <taxon>Sordariales</taxon>
        <taxon>Lasiosphaeriaceae</taxon>
        <taxon>Cercophora</taxon>
    </lineage>
</organism>
<feature type="region of interest" description="Disordered" evidence="1">
    <location>
        <begin position="1"/>
        <end position="25"/>
    </location>
</feature>